<dbReference type="EMBL" id="LJRQ01000027">
    <property type="protein sequence ID" value="KPZ18403.1"/>
    <property type="molecule type" value="Genomic_DNA"/>
</dbReference>
<evidence type="ECO:0000313" key="2">
    <source>
        <dbReference type="Proteomes" id="UP000050266"/>
    </source>
</evidence>
<proteinExistence type="predicted"/>
<comment type="caution">
    <text evidence="1">The sequence shown here is derived from an EMBL/GenBank/DDBJ whole genome shotgun (WGS) entry which is preliminary data.</text>
</comment>
<organism evidence="1 2">
    <name type="scientific">Pseudomonas amygdali pv. ulmi</name>
    <dbReference type="NCBI Taxonomy" id="251720"/>
    <lineage>
        <taxon>Bacteria</taxon>
        <taxon>Pseudomonadati</taxon>
        <taxon>Pseudomonadota</taxon>
        <taxon>Gammaproteobacteria</taxon>
        <taxon>Pseudomonadales</taxon>
        <taxon>Pseudomonadaceae</taxon>
        <taxon>Pseudomonas</taxon>
        <taxon>Pseudomonas amygdali</taxon>
    </lineage>
</organism>
<gene>
    <name evidence="1" type="ORF">ALO41_102804</name>
</gene>
<protein>
    <submittedName>
        <fullName evidence="1">Uncharacterized protein</fullName>
    </submittedName>
</protein>
<dbReference type="AlphaFoldDB" id="A0A0Q0JWM6"/>
<evidence type="ECO:0000313" key="1">
    <source>
        <dbReference type="EMBL" id="KPZ18403.1"/>
    </source>
</evidence>
<accession>A0A0Q0JWM6</accession>
<dbReference type="PATRIC" id="fig|251720.4.peg.4270"/>
<dbReference type="Proteomes" id="UP000050266">
    <property type="component" value="Unassembled WGS sequence"/>
</dbReference>
<reference evidence="1 2" key="1">
    <citation type="submission" date="2015-09" db="EMBL/GenBank/DDBJ databases">
        <title>Genome announcement of multiple Pseudomonas syringae strains.</title>
        <authorList>
            <person name="Thakur S."/>
            <person name="Wang P.W."/>
            <person name="Gong Y."/>
            <person name="Weir B.S."/>
            <person name="Guttman D.S."/>
        </authorList>
    </citation>
    <scope>NUCLEOTIDE SEQUENCE [LARGE SCALE GENOMIC DNA]</scope>
    <source>
        <strain evidence="1 2">ICMP3962</strain>
    </source>
</reference>
<sequence>MYGAIKRAEKPLNRSNILLRWGQIFPPIAIFTKRHNHLAQYDF</sequence>
<name>A0A0Q0JWM6_PSEA0</name>